<evidence type="ECO:0000256" key="2">
    <source>
        <dbReference type="ARBA" id="ARBA00022741"/>
    </source>
</evidence>
<dbReference type="PANTHER" id="PTHR43024">
    <property type="entry name" value="UDP-N-ACETYLMURAMOYL-TRIPEPTIDE--D-ALANYL-D-ALANINE LIGASE"/>
    <property type="match status" value="1"/>
</dbReference>
<organism evidence="7 8">
    <name type="scientific">Candidatus Berkelbacteria bacterium RIFCSPLOWO2_01_FULL_50_28</name>
    <dbReference type="NCBI Taxonomy" id="1797471"/>
    <lineage>
        <taxon>Bacteria</taxon>
        <taxon>Candidatus Berkelbacteria</taxon>
    </lineage>
</organism>
<dbReference type="STRING" id="1797471.A3A71_01710"/>
<reference evidence="7 8" key="1">
    <citation type="journal article" date="2016" name="Nat. Commun.">
        <title>Thousands of microbial genomes shed light on interconnected biogeochemical processes in an aquifer system.</title>
        <authorList>
            <person name="Anantharaman K."/>
            <person name="Brown C.T."/>
            <person name="Hug L.A."/>
            <person name="Sharon I."/>
            <person name="Castelle C.J."/>
            <person name="Probst A.J."/>
            <person name="Thomas B.C."/>
            <person name="Singh A."/>
            <person name="Wilkins M.J."/>
            <person name="Karaoz U."/>
            <person name="Brodie E.L."/>
            <person name="Williams K.H."/>
            <person name="Hubbard S.S."/>
            <person name="Banfield J.F."/>
        </authorList>
    </citation>
    <scope>NUCLEOTIDE SEQUENCE [LARGE SCALE GENOMIC DNA]</scope>
</reference>
<dbReference type="InterPro" id="IPR051046">
    <property type="entry name" value="MurCDEF_CellWall_CoF430Synth"/>
</dbReference>
<keyword evidence="4" id="KW-1133">Transmembrane helix</keyword>
<dbReference type="Proteomes" id="UP000177481">
    <property type="component" value="Unassembled WGS sequence"/>
</dbReference>
<evidence type="ECO:0000256" key="3">
    <source>
        <dbReference type="ARBA" id="ARBA00022840"/>
    </source>
</evidence>
<dbReference type="SUPFAM" id="SSF53244">
    <property type="entry name" value="MurD-like peptide ligases, peptide-binding domain"/>
    <property type="match status" value="1"/>
</dbReference>
<feature type="domain" description="Mur ligase C-terminal" evidence="5">
    <location>
        <begin position="226"/>
        <end position="336"/>
    </location>
</feature>
<dbReference type="AlphaFoldDB" id="A0A1F5EBG1"/>
<dbReference type="Pfam" id="PF08245">
    <property type="entry name" value="Mur_ligase_M"/>
    <property type="match status" value="1"/>
</dbReference>
<gene>
    <name evidence="7" type="ORF">A3A71_01710</name>
</gene>
<evidence type="ECO:0000313" key="8">
    <source>
        <dbReference type="Proteomes" id="UP000177481"/>
    </source>
</evidence>
<dbReference type="GO" id="GO:0016881">
    <property type="term" value="F:acid-amino acid ligase activity"/>
    <property type="evidence" value="ECO:0007669"/>
    <property type="project" value="InterPro"/>
</dbReference>
<comment type="caution">
    <text evidence="7">The sequence shown here is derived from an EMBL/GenBank/DDBJ whole genome shotgun (WGS) entry which is preliminary data.</text>
</comment>
<keyword evidence="3" id="KW-0067">ATP-binding</keyword>
<dbReference type="PANTHER" id="PTHR43024:SF1">
    <property type="entry name" value="UDP-N-ACETYLMURAMOYL-TRIPEPTIDE--D-ALANYL-D-ALANINE LIGASE"/>
    <property type="match status" value="1"/>
</dbReference>
<dbReference type="SUPFAM" id="SSF53623">
    <property type="entry name" value="MurD-like peptide ligases, catalytic domain"/>
    <property type="match status" value="1"/>
</dbReference>
<dbReference type="InterPro" id="IPR004101">
    <property type="entry name" value="Mur_ligase_C"/>
</dbReference>
<feature type="transmembrane region" description="Helical" evidence="4">
    <location>
        <begin position="84"/>
        <end position="101"/>
    </location>
</feature>
<feature type="domain" description="Mur ligase central" evidence="6">
    <location>
        <begin position="27"/>
        <end position="184"/>
    </location>
</feature>
<keyword evidence="2" id="KW-0547">Nucleotide-binding</keyword>
<dbReference type="Pfam" id="PF02875">
    <property type="entry name" value="Mur_ligase_C"/>
    <property type="match status" value="1"/>
</dbReference>
<keyword evidence="1" id="KW-0436">Ligase</keyword>
<dbReference type="Gene3D" id="3.90.190.20">
    <property type="entry name" value="Mur ligase, C-terminal domain"/>
    <property type="match status" value="1"/>
</dbReference>
<evidence type="ECO:0000256" key="1">
    <source>
        <dbReference type="ARBA" id="ARBA00022598"/>
    </source>
</evidence>
<accession>A0A1F5EBG1</accession>
<evidence type="ECO:0000259" key="5">
    <source>
        <dbReference type="Pfam" id="PF02875"/>
    </source>
</evidence>
<dbReference type="Gene3D" id="3.40.1190.10">
    <property type="entry name" value="Mur-like, catalytic domain"/>
    <property type="match status" value="1"/>
</dbReference>
<protein>
    <recommendedName>
        <fullName evidence="9">UDP-N-acetylmuramoyl-tripeptide--D-alanyl-D-alanine ligase</fullName>
    </recommendedName>
</protein>
<evidence type="ECO:0000259" key="6">
    <source>
        <dbReference type="Pfam" id="PF08245"/>
    </source>
</evidence>
<evidence type="ECO:0000313" key="7">
    <source>
        <dbReference type="EMBL" id="OGD64749.1"/>
    </source>
</evidence>
<evidence type="ECO:0000256" key="4">
    <source>
        <dbReference type="SAM" id="Phobius"/>
    </source>
</evidence>
<dbReference type="InterPro" id="IPR036565">
    <property type="entry name" value="Mur-like_cat_sf"/>
</dbReference>
<dbReference type="EMBL" id="MEZX01000002">
    <property type="protein sequence ID" value="OGD64749.1"/>
    <property type="molecule type" value="Genomic_DNA"/>
</dbReference>
<evidence type="ECO:0008006" key="9">
    <source>
        <dbReference type="Google" id="ProtNLM"/>
    </source>
</evidence>
<name>A0A1F5EBG1_9BACT</name>
<sequence length="353" mass="38836">MSDIRVKILWWVVRYRLKKDRPFIIAITGSIAKTSTKDAVGAVLRAAFPKAVRVGYGNLNSLLGLPLAILGFELDFRKTHITWQWPFLLLGAVFCGLVYSLPKYLVIELGADRPGDIEKLASQLRPDVAIITIVGEAHLQYYNSMAALVAEKQSVLKWVGKDGAIFVNAHDPFLESHRKASDAKLFVVDADLPHLAESFAEAVAKYLNIDPTSVQKALSGNWRPPHRMNQFKVGDWTILDDSYNASPAAMRSALTLLGNLPQPRVAILGSMLELGSTEAKLHQEVGEFAATKADLIISVGELAKNYKPKHFYADSTLAAADIFHHLPNGGSILVKGSYGIKMNKIIEAITKHK</sequence>
<keyword evidence="4" id="KW-0812">Transmembrane</keyword>
<dbReference type="InterPro" id="IPR036615">
    <property type="entry name" value="Mur_ligase_C_dom_sf"/>
</dbReference>
<keyword evidence="4" id="KW-0472">Membrane</keyword>
<dbReference type="GO" id="GO:0005524">
    <property type="term" value="F:ATP binding"/>
    <property type="evidence" value="ECO:0007669"/>
    <property type="project" value="UniProtKB-KW"/>
</dbReference>
<dbReference type="InterPro" id="IPR013221">
    <property type="entry name" value="Mur_ligase_cen"/>
</dbReference>
<proteinExistence type="predicted"/>